<dbReference type="RefSeq" id="WP_198409398.1">
    <property type="nucleotide sequence ID" value="NZ_FRCR01000008.1"/>
</dbReference>
<reference evidence="2" key="1">
    <citation type="submission" date="2016-11" db="EMBL/GenBank/DDBJ databases">
        <authorList>
            <person name="Varghese N."/>
            <person name="Submissions S."/>
        </authorList>
    </citation>
    <scope>NUCLEOTIDE SEQUENCE [LARGE SCALE GENOMIC DNA]</scope>
    <source>
        <strain evidence="2">DSM 18802</strain>
    </source>
</reference>
<dbReference type="STRING" id="447595.SAMN05660826_01545"/>
<dbReference type="EMBL" id="FRCR01000008">
    <property type="protein sequence ID" value="SHM63800.1"/>
    <property type="molecule type" value="Genomic_DNA"/>
</dbReference>
<protein>
    <submittedName>
        <fullName evidence="1">Uncharacterized protein</fullName>
    </submittedName>
</protein>
<sequence length="99" mass="11391">MGGNLREKLMSRKFWIAVATAVFIVLSEGLDLNVDKDIYWKLVILAISYIFGESAVDIARVKALPKWELPINIKKLQQEIKVIKKFLKIKETDIKTQSE</sequence>
<proteinExistence type="predicted"/>
<keyword evidence="2" id="KW-1185">Reference proteome</keyword>
<name>A0A1M7KEV2_9FIRM</name>
<dbReference type="AlphaFoldDB" id="A0A1M7KEV2"/>
<accession>A0A1M7KEV2</accession>
<evidence type="ECO:0000313" key="2">
    <source>
        <dbReference type="Proteomes" id="UP000184375"/>
    </source>
</evidence>
<dbReference type="Proteomes" id="UP000184375">
    <property type="component" value="Unassembled WGS sequence"/>
</dbReference>
<evidence type="ECO:0000313" key="1">
    <source>
        <dbReference type="EMBL" id="SHM63800.1"/>
    </source>
</evidence>
<organism evidence="1 2">
    <name type="scientific">Caldanaerovirga acetigignens</name>
    <dbReference type="NCBI Taxonomy" id="447595"/>
    <lineage>
        <taxon>Bacteria</taxon>
        <taxon>Bacillati</taxon>
        <taxon>Bacillota</taxon>
        <taxon>Clostridia</taxon>
        <taxon>Thermosediminibacterales</taxon>
        <taxon>Thermosediminibacteraceae</taxon>
        <taxon>Caldanaerovirga</taxon>
    </lineage>
</organism>
<gene>
    <name evidence="1" type="ORF">SAMN05660826_01545</name>
</gene>